<keyword evidence="4" id="KW-1185">Reference proteome</keyword>
<gene>
    <name evidence="3" type="primary">g11554</name>
    <name evidence="3" type="ORF">VP750_LOCUS10327</name>
</gene>
<dbReference type="Proteomes" id="UP001497392">
    <property type="component" value="Unassembled WGS sequence"/>
</dbReference>
<organism evidence="3 4">
    <name type="scientific">Coccomyxa viridis</name>
    <dbReference type="NCBI Taxonomy" id="1274662"/>
    <lineage>
        <taxon>Eukaryota</taxon>
        <taxon>Viridiplantae</taxon>
        <taxon>Chlorophyta</taxon>
        <taxon>core chlorophytes</taxon>
        <taxon>Trebouxiophyceae</taxon>
        <taxon>Trebouxiophyceae incertae sedis</taxon>
        <taxon>Coccomyxaceae</taxon>
        <taxon>Coccomyxa</taxon>
    </lineage>
</organism>
<dbReference type="Pfam" id="PF22547">
    <property type="entry name" value="2H-SAK"/>
    <property type="match status" value="1"/>
</dbReference>
<proteinExistence type="predicted"/>
<comment type="caution">
    <text evidence="3">The sequence shown here is derived from an EMBL/GenBank/DDBJ whole genome shotgun (WGS) entry which is preliminary data.</text>
</comment>
<protein>
    <submittedName>
        <fullName evidence="3">G11554 protein</fullName>
    </submittedName>
</protein>
<feature type="signal peptide" evidence="1">
    <location>
        <begin position="1"/>
        <end position="22"/>
    </location>
</feature>
<evidence type="ECO:0000259" key="2">
    <source>
        <dbReference type="Pfam" id="PF22547"/>
    </source>
</evidence>
<evidence type="ECO:0000256" key="1">
    <source>
        <dbReference type="SAM" id="SignalP"/>
    </source>
</evidence>
<dbReference type="InterPro" id="IPR054498">
    <property type="entry name" value="2H-SAK"/>
</dbReference>
<evidence type="ECO:0000313" key="4">
    <source>
        <dbReference type="Proteomes" id="UP001497392"/>
    </source>
</evidence>
<feature type="chain" id="PRO_5045871201" evidence="1">
    <location>
        <begin position="23"/>
        <end position="263"/>
    </location>
</feature>
<reference evidence="3 4" key="1">
    <citation type="submission" date="2024-06" db="EMBL/GenBank/DDBJ databases">
        <authorList>
            <person name="Kraege A."/>
            <person name="Thomma B."/>
        </authorList>
    </citation>
    <scope>NUCLEOTIDE SEQUENCE [LARGE SCALE GENOMIC DNA]</scope>
</reference>
<name>A0ABP1G887_9CHLO</name>
<sequence>MAASRSFVCALVAAAVLAAADATFLEPVQNVVDGVIGGVVNATLNKGEIAPITPVTPGRDVFPRVSGQNFNITSKVFNASNIPFQPKTTYVQQALDFASVLPLYNEVAAYSLSQGVPLQNRGESHITVITPPEFANMQPFVTIDQLNALANTTIQNAQFCIVCLGRDTLLLPQNSANQTLNTVYNIVIHAPDIVAYRLKVQDLFIRSGGDGSHFDANHIFSPHITLGFTAASATKGLFAPTDLFLENDIFKFDQSCVAPITLF</sequence>
<evidence type="ECO:0000313" key="3">
    <source>
        <dbReference type="EMBL" id="CAL5228421.1"/>
    </source>
</evidence>
<dbReference type="EMBL" id="CAXHTA020000018">
    <property type="protein sequence ID" value="CAL5228421.1"/>
    <property type="molecule type" value="Genomic_DNA"/>
</dbReference>
<keyword evidence="1" id="KW-0732">Signal</keyword>
<accession>A0ABP1G887</accession>
<feature type="domain" description="Swiss Army Knife 2H phosphoesterase" evidence="2">
    <location>
        <begin position="90"/>
        <end position="231"/>
    </location>
</feature>